<feature type="coiled-coil region" evidence="1">
    <location>
        <begin position="471"/>
        <end position="560"/>
    </location>
</feature>
<name>A0A8T0FTZ1_ARGBR</name>
<feature type="coiled-coil region" evidence="1">
    <location>
        <begin position="691"/>
        <end position="793"/>
    </location>
</feature>
<organism evidence="3 4">
    <name type="scientific">Argiope bruennichi</name>
    <name type="common">Wasp spider</name>
    <name type="synonym">Aranea bruennichi</name>
    <dbReference type="NCBI Taxonomy" id="94029"/>
    <lineage>
        <taxon>Eukaryota</taxon>
        <taxon>Metazoa</taxon>
        <taxon>Ecdysozoa</taxon>
        <taxon>Arthropoda</taxon>
        <taxon>Chelicerata</taxon>
        <taxon>Arachnida</taxon>
        <taxon>Araneae</taxon>
        <taxon>Araneomorphae</taxon>
        <taxon>Entelegynae</taxon>
        <taxon>Araneoidea</taxon>
        <taxon>Araneidae</taxon>
        <taxon>Argiope</taxon>
    </lineage>
</organism>
<evidence type="ECO:0000256" key="2">
    <source>
        <dbReference type="SAM" id="MobiDB-lite"/>
    </source>
</evidence>
<sequence>MGGGKTSSSSSNENLASVAERDLLEFYRRHFDELQRKDDKYKEKVDRHLRELIADRHELEAEVLRRGEKISDLQKALVDLQLSCFEERERFLNVTAENERLKKNEEKLHESIRHLLSLTRDQELRDKIIYILQEPKVEIGVRYDSKTPGSSSSNVRKSKEDLFKEQLQKLQSQLDEHSKVSQIKSDVILEDCKLALMKSKEKLMKNEEEIAFLRKKLQDTENELSKFKQAQSRFRESYHSNEPTFSKQSANTSKYFATSDNSRNCASPENHYPNETTSSKQSANAANILTIQSSQVYVEAAKLPKSKASSQVYIGESEVIQLQNYVRQCTRLSFDVSNLLKSLTKAVTSEEVRVRGLDVERELKELASAVEELAVATAEADLVCISLSRATFFDCLTGPKKTFEKFGVKEKSNLSKYISEVGKMEANLKSANSYVSQSLKFAERINQKCSTLSSETRDQIIQVDSDLHKNLHSSRDNLHSSENKLEALAKQSRSAVMAAEAQLTAHRDNARVLSQKLRETEELLRESINECLVLKQKLQVEQLNREMDKAKFSRELHEKLHQISDFHDLETAVKEVASSLASKRESKSSGPYVCMHCREGLEHMLCSEKIKDLKSSNRRLASELKQEMDKAKFNRELHERLQHIPDYYDRETSVKRVDSSVDTKKESKACGPYECMYCNQGLEHLPCTAKIKDLRSTTRRLATELKLLEHENKEEKRLARMSQEQATKALRELSLENKSLKDTVKTLEAVLIFEHDKKDLELLKTVHSTAQHSKQATAAIRRLKAKLYELENDIKNL</sequence>
<feature type="region of interest" description="Disordered" evidence="2">
    <location>
        <begin position="257"/>
        <end position="281"/>
    </location>
</feature>
<dbReference type="AlphaFoldDB" id="A0A8T0FTZ1"/>
<dbReference type="EMBL" id="JABXBU010000003">
    <property type="protein sequence ID" value="KAF8792203.1"/>
    <property type="molecule type" value="Genomic_DNA"/>
</dbReference>
<feature type="coiled-coil region" evidence="1">
    <location>
        <begin position="160"/>
        <end position="230"/>
    </location>
</feature>
<feature type="coiled-coil region" evidence="1">
    <location>
        <begin position="610"/>
        <end position="641"/>
    </location>
</feature>
<dbReference type="Proteomes" id="UP000807504">
    <property type="component" value="Unassembled WGS sequence"/>
</dbReference>
<protein>
    <submittedName>
        <fullName evidence="3">Coiled-coil domain-containing protein 77</fullName>
    </submittedName>
</protein>
<comment type="caution">
    <text evidence="3">The sequence shown here is derived from an EMBL/GenBank/DDBJ whole genome shotgun (WGS) entry which is preliminary data.</text>
</comment>
<accession>A0A8T0FTZ1</accession>
<gene>
    <name evidence="3" type="ORF">HNY73_003831</name>
</gene>
<evidence type="ECO:0000313" key="3">
    <source>
        <dbReference type="EMBL" id="KAF8792203.1"/>
    </source>
</evidence>
<reference evidence="3" key="2">
    <citation type="submission" date="2020-06" db="EMBL/GenBank/DDBJ databases">
        <authorList>
            <person name="Sheffer M."/>
        </authorList>
    </citation>
    <scope>NUCLEOTIDE SEQUENCE</scope>
</reference>
<proteinExistence type="predicted"/>
<dbReference type="PANTHER" id="PTHR22091:SF1">
    <property type="entry name" value="COILED-COIL DOMAIN-CONTAINING PROTEIN 77"/>
    <property type="match status" value="1"/>
</dbReference>
<keyword evidence="1" id="KW-0175">Coiled coil</keyword>
<feature type="coiled-coil region" evidence="1">
    <location>
        <begin position="24"/>
        <end position="62"/>
    </location>
</feature>
<dbReference type="PANTHER" id="PTHR22091">
    <property type="entry name" value="COILED-COIL DOMAIN-CONTAINING PROTEIN 77"/>
    <property type="match status" value="1"/>
</dbReference>
<reference evidence="3" key="1">
    <citation type="journal article" date="2020" name="bioRxiv">
        <title>Chromosome-level reference genome of the European wasp spider Argiope bruennichi: a resource for studies on range expansion and evolutionary adaptation.</title>
        <authorList>
            <person name="Sheffer M.M."/>
            <person name="Hoppe A."/>
            <person name="Krehenwinkel H."/>
            <person name="Uhl G."/>
            <person name="Kuss A.W."/>
            <person name="Jensen L."/>
            <person name="Jensen C."/>
            <person name="Gillespie R.G."/>
            <person name="Hoff K.J."/>
            <person name="Prost S."/>
        </authorList>
    </citation>
    <scope>NUCLEOTIDE SEQUENCE</scope>
</reference>
<evidence type="ECO:0000313" key="4">
    <source>
        <dbReference type="Proteomes" id="UP000807504"/>
    </source>
</evidence>
<keyword evidence="4" id="KW-1185">Reference proteome</keyword>
<evidence type="ECO:0000256" key="1">
    <source>
        <dbReference type="SAM" id="Coils"/>
    </source>
</evidence>
<dbReference type="InterPro" id="IPR037696">
    <property type="entry name" value="CCDC77"/>
</dbReference>